<dbReference type="Gene3D" id="3.30.465.10">
    <property type="match status" value="1"/>
</dbReference>
<dbReference type="Proteomes" id="UP001140453">
    <property type="component" value="Unassembled WGS sequence"/>
</dbReference>
<evidence type="ECO:0000256" key="3">
    <source>
        <dbReference type="ARBA" id="ARBA00022630"/>
    </source>
</evidence>
<dbReference type="InterPro" id="IPR006094">
    <property type="entry name" value="Oxid_FAD_bind_N"/>
</dbReference>
<comment type="cofactor">
    <cofactor evidence="1">
        <name>FAD</name>
        <dbReference type="ChEBI" id="CHEBI:57692"/>
    </cofactor>
</comment>
<keyword evidence="5" id="KW-0560">Oxidoreductase</keyword>
<dbReference type="InterPro" id="IPR050416">
    <property type="entry name" value="FAD-linked_Oxidoreductase"/>
</dbReference>
<reference evidence="7" key="1">
    <citation type="submission" date="2022-10" db="EMBL/GenBank/DDBJ databases">
        <title>Tapping the CABI collections for fungal endophytes: first genome assemblies for Collariella, Neodidymelliopsis, Ascochyta clinopodiicola, Didymella pomorum, Didymosphaeria variabile, Neocosmospora piperis and Neocucurbitaria cava.</title>
        <authorList>
            <person name="Hill R."/>
        </authorList>
    </citation>
    <scope>NUCLEOTIDE SEQUENCE</scope>
    <source>
        <strain evidence="7">IMI 355082</strain>
    </source>
</reference>
<evidence type="ECO:0000259" key="6">
    <source>
        <dbReference type="PROSITE" id="PS51387"/>
    </source>
</evidence>
<keyword evidence="8" id="KW-1185">Reference proteome</keyword>
<dbReference type="InterPro" id="IPR012951">
    <property type="entry name" value="BBE"/>
</dbReference>
<dbReference type="Pfam" id="PF08031">
    <property type="entry name" value="BBE"/>
    <property type="match status" value="1"/>
</dbReference>
<gene>
    <name evidence="7" type="ORF">N0V93_003193</name>
</gene>
<evidence type="ECO:0000256" key="4">
    <source>
        <dbReference type="ARBA" id="ARBA00022827"/>
    </source>
</evidence>
<comment type="caution">
    <text evidence="7">The sequence shown here is derived from an EMBL/GenBank/DDBJ whole genome shotgun (WGS) entry which is preliminary data.</text>
</comment>
<evidence type="ECO:0000256" key="1">
    <source>
        <dbReference type="ARBA" id="ARBA00001974"/>
    </source>
</evidence>
<dbReference type="InterPro" id="IPR036318">
    <property type="entry name" value="FAD-bd_PCMH-like_sf"/>
</dbReference>
<dbReference type="OrthoDB" id="415825at2759"/>
<feature type="domain" description="FAD-binding PCMH-type" evidence="6">
    <location>
        <begin position="57"/>
        <end position="230"/>
    </location>
</feature>
<organism evidence="7 8">
    <name type="scientific">Gnomoniopsis smithogilvyi</name>
    <dbReference type="NCBI Taxonomy" id="1191159"/>
    <lineage>
        <taxon>Eukaryota</taxon>
        <taxon>Fungi</taxon>
        <taxon>Dikarya</taxon>
        <taxon>Ascomycota</taxon>
        <taxon>Pezizomycotina</taxon>
        <taxon>Sordariomycetes</taxon>
        <taxon>Sordariomycetidae</taxon>
        <taxon>Diaporthales</taxon>
        <taxon>Gnomoniaceae</taxon>
        <taxon>Gnomoniopsis</taxon>
    </lineage>
</organism>
<dbReference type="Gene3D" id="3.40.462.20">
    <property type="match status" value="1"/>
</dbReference>
<dbReference type="PROSITE" id="PS51387">
    <property type="entry name" value="FAD_PCMH"/>
    <property type="match status" value="1"/>
</dbReference>
<dbReference type="GO" id="GO:0016491">
    <property type="term" value="F:oxidoreductase activity"/>
    <property type="evidence" value="ECO:0007669"/>
    <property type="project" value="UniProtKB-KW"/>
</dbReference>
<protein>
    <recommendedName>
        <fullName evidence="6">FAD-binding PCMH-type domain-containing protein</fullName>
    </recommendedName>
</protein>
<evidence type="ECO:0000256" key="2">
    <source>
        <dbReference type="ARBA" id="ARBA00005466"/>
    </source>
</evidence>
<dbReference type="InterPro" id="IPR016166">
    <property type="entry name" value="FAD-bd_PCMH"/>
</dbReference>
<dbReference type="AlphaFoldDB" id="A0A9W8YY71"/>
<dbReference type="EMBL" id="JAPEVB010000002">
    <property type="protein sequence ID" value="KAJ4393976.1"/>
    <property type="molecule type" value="Genomic_DNA"/>
</dbReference>
<dbReference type="PANTHER" id="PTHR42973:SF39">
    <property type="entry name" value="FAD-BINDING PCMH-TYPE DOMAIN-CONTAINING PROTEIN"/>
    <property type="match status" value="1"/>
</dbReference>
<keyword evidence="4" id="KW-0274">FAD</keyword>
<dbReference type="SUPFAM" id="SSF56176">
    <property type="entry name" value="FAD-binding/transporter-associated domain-like"/>
    <property type="match status" value="1"/>
</dbReference>
<evidence type="ECO:0000313" key="8">
    <source>
        <dbReference type="Proteomes" id="UP001140453"/>
    </source>
</evidence>
<comment type="similarity">
    <text evidence="2">Belongs to the oxygen-dependent FAD-linked oxidoreductase family.</text>
</comment>
<name>A0A9W8YY71_9PEZI</name>
<dbReference type="InterPro" id="IPR016169">
    <property type="entry name" value="FAD-bd_PCMH_sub2"/>
</dbReference>
<keyword evidence="3" id="KW-0285">Flavoprotein</keyword>
<dbReference type="Pfam" id="PF01565">
    <property type="entry name" value="FAD_binding_4"/>
    <property type="match status" value="1"/>
</dbReference>
<dbReference type="PANTHER" id="PTHR42973">
    <property type="entry name" value="BINDING OXIDOREDUCTASE, PUTATIVE (AFU_ORTHOLOGUE AFUA_1G17690)-RELATED"/>
    <property type="match status" value="1"/>
</dbReference>
<dbReference type="GO" id="GO:0071949">
    <property type="term" value="F:FAD binding"/>
    <property type="evidence" value="ECO:0007669"/>
    <property type="project" value="InterPro"/>
</dbReference>
<proteinExistence type="inferred from homology"/>
<evidence type="ECO:0000256" key="5">
    <source>
        <dbReference type="ARBA" id="ARBA00023002"/>
    </source>
</evidence>
<sequence length="493" mass="54320">MQLREDLSHEVSGLSVTAAVAPRKTAAVESLQRLNVPFIDATSTDWTIETTAYNLRRPAIPALIVYANTPKQVQDAVACGVQAGLKVSARCGNHSYASLGLGGEDDHLVVDLTPMHSVIVDENTKVATVEAGARLGHVASELLRQGGRAIAHGSCPGVGIAGHLLHGGYGWASHNKGLALDWLISANIVLANGTHVHCSTIENPDLFWALRGAGSNFGIVTSFELKTFEAPIISTPFKVPLNWHTESEKAEGVKTLVEFARTTPPELNMRLGAFVSGDHSFEGVYYGRAENLTTILAPLLKKTGGILTAKEGSWLEGLEYYAERNVLVVPDPYIEHGNFYATSLTLQDLKGESLYNFVHFWHSKAINFHPGGWFIQLDLHGGPTSAISSVPSSATAYAHRDKRFLIQLYHYADNERPYPPEAISMLKAWIETTTKPLQRGEWGMYMNYVDSEVDRDTAEKLYYGENLWRLRELKKRFDPAEVFYYPQAISPAK</sequence>
<evidence type="ECO:0000313" key="7">
    <source>
        <dbReference type="EMBL" id="KAJ4393976.1"/>
    </source>
</evidence>
<accession>A0A9W8YY71</accession>